<keyword evidence="1" id="KW-1133">Transmembrane helix</keyword>
<comment type="caution">
    <text evidence="3">The sequence shown here is derived from an EMBL/GenBank/DDBJ whole genome shotgun (WGS) entry which is preliminary data.</text>
</comment>
<dbReference type="EMBL" id="DSDS01000081">
    <property type="protein sequence ID" value="HET97765.1"/>
    <property type="molecule type" value="Genomic_DNA"/>
</dbReference>
<evidence type="ECO:0000259" key="2">
    <source>
        <dbReference type="SMART" id="SM00382"/>
    </source>
</evidence>
<evidence type="ECO:0000256" key="1">
    <source>
        <dbReference type="SAM" id="Phobius"/>
    </source>
</evidence>
<dbReference type="InterPro" id="IPR052026">
    <property type="entry name" value="ExeA_AAA_ATPase_DNA-bind"/>
</dbReference>
<dbReference type="InterPro" id="IPR049945">
    <property type="entry name" value="AAA_22"/>
</dbReference>
<dbReference type="SUPFAM" id="SSF52540">
    <property type="entry name" value="P-loop containing nucleoside triphosphate hydrolases"/>
    <property type="match status" value="1"/>
</dbReference>
<dbReference type="AlphaFoldDB" id="A0A7C2TJA9"/>
<dbReference type="InterPro" id="IPR027417">
    <property type="entry name" value="P-loop_NTPase"/>
</dbReference>
<protein>
    <submittedName>
        <fullName evidence="3">AAA family ATPase</fullName>
    </submittedName>
</protein>
<feature type="non-terminal residue" evidence="3">
    <location>
        <position position="343"/>
    </location>
</feature>
<proteinExistence type="predicted"/>
<name>A0A7C2TJA9_9BACT</name>
<dbReference type="PANTHER" id="PTHR35894:SF1">
    <property type="entry name" value="PHOSPHORIBULOKINASE _ URIDINE KINASE FAMILY"/>
    <property type="match status" value="1"/>
</dbReference>
<feature type="transmembrane region" description="Helical" evidence="1">
    <location>
        <begin position="288"/>
        <end position="308"/>
    </location>
</feature>
<sequence length="343" mass="37491">MYQNYFGFHHKPFAITPDPRALYLSERHREALAHLLYGAGEGGGFVLLTGEVGTGKTTLCRSLLEQLPADVDLALILNPKLDAVELVAAICDELKIPYPAGSASLKVLVAALNDYLLQNHAAGRRTVLIIDEAQNLAPEVLEQVRLLTNLETAEIKLLQIVLIGQPELRELLQSDELRQLAQRITARYHLDPLDRAESVAYVRHRLQVAGVERPLFSAAALKALYRLSGGVPRLINVIADRALLGAYVEERNLVDEAILRRAAREVLAASTGPARSGRRLVGLGSPRALLLLLLLLLPVALLLGQLLGPGWPHFIPDRWLGMMAPLAGENESQPATVLATEED</sequence>
<dbReference type="Proteomes" id="UP000885986">
    <property type="component" value="Unassembled WGS sequence"/>
</dbReference>
<organism evidence="3">
    <name type="scientific">Desulfurivibrio alkaliphilus</name>
    <dbReference type="NCBI Taxonomy" id="427923"/>
    <lineage>
        <taxon>Bacteria</taxon>
        <taxon>Pseudomonadati</taxon>
        <taxon>Thermodesulfobacteriota</taxon>
        <taxon>Desulfobulbia</taxon>
        <taxon>Desulfobulbales</taxon>
        <taxon>Desulfobulbaceae</taxon>
        <taxon>Desulfurivibrio</taxon>
    </lineage>
</organism>
<accession>A0A7C2TJA9</accession>
<dbReference type="InterPro" id="IPR003593">
    <property type="entry name" value="AAA+_ATPase"/>
</dbReference>
<reference evidence="3" key="1">
    <citation type="journal article" date="2020" name="mSystems">
        <title>Genome- and Community-Level Interaction Insights into Carbon Utilization and Element Cycling Functions of Hydrothermarchaeota in Hydrothermal Sediment.</title>
        <authorList>
            <person name="Zhou Z."/>
            <person name="Liu Y."/>
            <person name="Xu W."/>
            <person name="Pan J."/>
            <person name="Luo Z.H."/>
            <person name="Li M."/>
        </authorList>
    </citation>
    <scope>NUCLEOTIDE SEQUENCE [LARGE SCALE GENOMIC DNA]</scope>
    <source>
        <strain evidence="3">SpSt-1224</strain>
    </source>
</reference>
<evidence type="ECO:0000313" key="3">
    <source>
        <dbReference type="EMBL" id="HET97765.1"/>
    </source>
</evidence>
<dbReference type="GO" id="GO:0016887">
    <property type="term" value="F:ATP hydrolysis activity"/>
    <property type="evidence" value="ECO:0007669"/>
    <property type="project" value="InterPro"/>
</dbReference>
<dbReference type="Gene3D" id="3.40.50.300">
    <property type="entry name" value="P-loop containing nucleotide triphosphate hydrolases"/>
    <property type="match status" value="1"/>
</dbReference>
<dbReference type="SMART" id="SM00382">
    <property type="entry name" value="AAA"/>
    <property type="match status" value="1"/>
</dbReference>
<feature type="domain" description="AAA+ ATPase" evidence="2">
    <location>
        <begin position="42"/>
        <end position="273"/>
    </location>
</feature>
<gene>
    <name evidence="3" type="ORF">ENN98_03570</name>
</gene>
<dbReference type="CDD" id="cd00009">
    <property type="entry name" value="AAA"/>
    <property type="match status" value="1"/>
</dbReference>
<dbReference type="PANTHER" id="PTHR35894">
    <property type="entry name" value="GENERAL SECRETION PATHWAY PROTEIN A-RELATED"/>
    <property type="match status" value="1"/>
</dbReference>
<keyword evidence="1" id="KW-0812">Transmembrane</keyword>
<dbReference type="Pfam" id="PF13401">
    <property type="entry name" value="AAA_22"/>
    <property type="match status" value="1"/>
</dbReference>
<keyword evidence="1" id="KW-0472">Membrane</keyword>